<proteinExistence type="inferred from homology"/>
<comment type="caution">
    <text evidence="8">The sequence shown here is derived from an EMBL/GenBank/DDBJ whole genome shotgun (WGS) entry which is preliminary data.</text>
</comment>
<gene>
    <name evidence="8" type="ORF">HX882_26745</name>
</gene>
<evidence type="ECO:0000256" key="5">
    <source>
        <dbReference type="ARBA" id="ARBA00023136"/>
    </source>
</evidence>
<evidence type="ECO:0000256" key="2">
    <source>
        <dbReference type="ARBA" id="ARBA00022448"/>
    </source>
</evidence>
<dbReference type="Gene3D" id="1.20.1600.10">
    <property type="entry name" value="Outer membrane efflux proteins (OEP)"/>
    <property type="match status" value="1"/>
</dbReference>
<comment type="function">
    <text evidence="7">CyaE is necessary for transport of calmodulin-sensitive adenylate cyclase-hemolysin (cyclolysin).</text>
</comment>
<organism evidence="8 9">
    <name type="scientific">Pseudomonas gingeri</name>
    <dbReference type="NCBI Taxonomy" id="117681"/>
    <lineage>
        <taxon>Bacteria</taxon>
        <taxon>Pseudomonadati</taxon>
        <taxon>Pseudomonadota</taxon>
        <taxon>Gammaproteobacteria</taxon>
        <taxon>Pseudomonadales</taxon>
        <taxon>Pseudomonadaceae</taxon>
        <taxon>Pseudomonas</taxon>
    </lineage>
</organism>
<name>A0A7Y7XGK1_9PSED</name>
<sequence>MPCSNGAVPQPLQLQDAIDRSLCGNPKSQEAWANIKVQSAALGISRAAYLPSISATSQYVKDNSRTDVRDHPELSSNTRSNVASNSISLSWVLYDFGGRSAALKNADELLAVAEANQDSVLQTLLSTVAQDYYSAQAAEQIVLTAKEIEATAADNVKAASLRVSKGVAPITDELQARTTLAEDVYEHSKAAGDFQKALGTLASDMNLAPYASIQLPEVGKGVQLDPTFTASVVDMINEAVKVHPDIQAARAQVEAAQAKKDQVASEGMPTLGLTAKYSTNDQPASLGLGVPEFPATGRDWYIGAQVTIPLFEGFGRVYKVHQAQAQIEYQQDTLDEKVQKVSLDVWLAYHDLQSASQKVKDTDMVTDIALKSYEAAHHRYVYGVGNILELLNSQTSLATVKKQQISANADWRIARLQLAFKLGALGTWWAAR</sequence>
<dbReference type="PANTHER" id="PTHR30026">
    <property type="entry name" value="OUTER MEMBRANE PROTEIN TOLC"/>
    <property type="match status" value="1"/>
</dbReference>
<evidence type="ECO:0000313" key="9">
    <source>
        <dbReference type="Proteomes" id="UP000539985"/>
    </source>
</evidence>
<dbReference type="EMBL" id="JACAQB010000024">
    <property type="protein sequence ID" value="NWB99494.1"/>
    <property type="molecule type" value="Genomic_DNA"/>
</dbReference>
<evidence type="ECO:0000256" key="6">
    <source>
        <dbReference type="ARBA" id="ARBA00023237"/>
    </source>
</evidence>
<evidence type="ECO:0000256" key="7">
    <source>
        <dbReference type="PIRNR" id="PIRNR001892"/>
    </source>
</evidence>
<dbReference type="GO" id="GO:1990281">
    <property type="term" value="C:efflux pump complex"/>
    <property type="evidence" value="ECO:0007669"/>
    <property type="project" value="TreeGrafter"/>
</dbReference>
<keyword evidence="7" id="KW-0204">Cytolysis</keyword>
<keyword evidence="3" id="KW-1134">Transmembrane beta strand</keyword>
<dbReference type="GO" id="GO:0031640">
    <property type="term" value="P:killing of cells of another organism"/>
    <property type="evidence" value="ECO:0007669"/>
    <property type="project" value="UniProtKB-KW"/>
</dbReference>
<comment type="similarity">
    <text evidence="1 7">Belongs to the outer membrane factor (OMF) (TC 1.B.17) family.</text>
</comment>
<dbReference type="AlphaFoldDB" id="A0A7Y7XGK1"/>
<evidence type="ECO:0000313" key="8">
    <source>
        <dbReference type="EMBL" id="NWB99494.1"/>
    </source>
</evidence>
<keyword evidence="6 7" id="KW-0998">Cell outer membrane</keyword>
<keyword evidence="7" id="KW-0354">Hemolysis</keyword>
<comment type="subcellular location">
    <subcellularLocation>
        <location evidence="7">Cell outer membrane</location>
        <topology evidence="7">Peripheral membrane protein</topology>
    </subcellularLocation>
</comment>
<dbReference type="Proteomes" id="UP000539985">
    <property type="component" value="Unassembled WGS sequence"/>
</dbReference>
<protein>
    <recommendedName>
        <fullName evidence="7">Protein CyaE</fullName>
    </recommendedName>
</protein>
<dbReference type="InterPro" id="IPR028351">
    <property type="entry name" value="CyaE"/>
</dbReference>
<evidence type="ECO:0000256" key="1">
    <source>
        <dbReference type="ARBA" id="ARBA00007613"/>
    </source>
</evidence>
<dbReference type="PIRSF" id="PIRSF001892">
    <property type="entry name" value="CyaE"/>
    <property type="match status" value="1"/>
</dbReference>
<keyword evidence="2 7" id="KW-0813">Transport</keyword>
<dbReference type="GO" id="GO:0009279">
    <property type="term" value="C:cell outer membrane"/>
    <property type="evidence" value="ECO:0007669"/>
    <property type="project" value="UniProtKB-SubCell"/>
</dbReference>
<dbReference type="SUPFAM" id="SSF56954">
    <property type="entry name" value="Outer membrane efflux proteins (OEP)"/>
    <property type="match status" value="1"/>
</dbReference>
<dbReference type="Pfam" id="PF02321">
    <property type="entry name" value="OEP"/>
    <property type="match status" value="2"/>
</dbReference>
<evidence type="ECO:0000256" key="3">
    <source>
        <dbReference type="ARBA" id="ARBA00022452"/>
    </source>
</evidence>
<dbReference type="PANTHER" id="PTHR30026:SF20">
    <property type="entry name" value="OUTER MEMBRANE PROTEIN TOLC"/>
    <property type="match status" value="1"/>
</dbReference>
<evidence type="ECO:0000256" key="4">
    <source>
        <dbReference type="ARBA" id="ARBA00022692"/>
    </source>
</evidence>
<accession>A0A7Y7XGK1</accession>
<keyword evidence="4" id="KW-0812">Transmembrane</keyword>
<reference evidence="8 9" key="1">
    <citation type="submission" date="2020-04" db="EMBL/GenBank/DDBJ databases">
        <title>Molecular characterization of pseudomonads from Agaricus bisporus reveal novel blotch 2 pathogens in Western Europe.</title>
        <authorList>
            <person name="Taparia T."/>
            <person name="Krijger M."/>
            <person name="Haynes E."/>
            <person name="Elpinstone J.G."/>
            <person name="Noble R."/>
            <person name="Van Der Wolf J."/>
        </authorList>
    </citation>
    <scope>NUCLEOTIDE SEQUENCE [LARGE SCALE GENOMIC DNA]</scope>
    <source>
        <strain evidence="8 9">H7001</strain>
    </source>
</reference>
<dbReference type="InterPro" id="IPR003423">
    <property type="entry name" value="OMP_efflux"/>
</dbReference>
<dbReference type="InterPro" id="IPR051906">
    <property type="entry name" value="TolC-like"/>
</dbReference>
<dbReference type="GO" id="GO:0015562">
    <property type="term" value="F:efflux transmembrane transporter activity"/>
    <property type="evidence" value="ECO:0007669"/>
    <property type="project" value="InterPro"/>
</dbReference>
<dbReference type="GO" id="GO:0015288">
    <property type="term" value="F:porin activity"/>
    <property type="evidence" value="ECO:0007669"/>
    <property type="project" value="TreeGrafter"/>
</dbReference>
<keyword evidence="5 7" id="KW-0472">Membrane</keyword>